<dbReference type="PANTHER" id="PTHR33882:SF11">
    <property type="entry name" value="RPM1-INTERACTING PROTEIN 4 (RIN4) FAMILY PROTEIN"/>
    <property type="match status" value="1"/>
</dbReference>
<accession>A0A9W7HPC0</accession>
<dbReference type="InterPro" id="IPR008700">
    <property type="entry name" value="TypeIII_avirulence_cleave"/>
</dbReference>
<evidence type="ECO:0000256" key="1">
    <source>
        <dbReference type="SAM" id="MobiDB-lite"/>
    </source>
</evidence>
<protein>
    <recommendedName>
        <fullName evidence="2">RIN4 pathogenic type III effector avirulence factor Avr cleavage site domain-containing protein</fullName>
    </recommendedName>
</protein>
<dbReference type="Proteomes" id="UP001165190">
    <property type="component" value="Unassembled WGS sequence"/>
</dbReference>
<feature type="region of interest" description="Disordered" evidence="1">
    <location>
        <begin position="1"/>
        <end position="21"/>
    </location>
</feature>
<feature type="domain" description="RIN4 pathogenic type III effector avirulence factor Avr cleavage site" evidence="2">
    <location>
        <begin position="9"/>
        <end position="39"/>
    </location>
</feature>
<evidence type="ECO:0000259" key="2">
    <source>
        <dbReference type="Pfam" id="PF05627"/>
    </source>
</evidence>
<sequence length="94" mass="10634">MSHPTQNNEGMSIPRFGGWDEKGVTNYSMVFLRARDKRKQCKSDVMCSLANDHDFAAASSPRKHDSDSGRAPEDSVMKKKKNKFSTFINCCFKP</sequence>
<keyword evidence="4" id="KW-1185">Reference proteome</keyword>
<feature type="compositionally biased region" description="Polar residues" evidence="1">
    <location>
        <begin position="1"/>
        <end position="10"/>
    </location>
</feature>
<dbReference type="PANTHER" id="PTHR33882">
    <property type="entry name" value="PATHOGENIC TYPE III EFFECTOR AVIRULENCE FACTOR AVR AVRRPT-CLEAVAGE: CLEAVAGE SITE PROTEIN"/>
    <property type="match status" value="1"/>
</dbReference>
<name>A0A9W7HPC0_HIBTR</name>
<proteinExistence type="predicted"/>
<dbReference type="AlphaFoldDB" id="A0A9W7HPC0"/>
<reference evidence="3" key="1">
    <citation type="submission" date="2023-05" db="EMBL/GenBank/DDBJ databases">
        <title>Genome and transcriptome analyses reveal genes involved in the formation of fine ridges on petal epidermal cells in Hibiscus trionum.</title>
        <authorList>
            <person name="Koshimizu S."/>
            <person name="Masuda S."/>
            <person name="Ishii T."/>
            <person name="Shirasu K."/>
            <person name="Hoshino A."/>
            <person name="Arita M."/>
        </authorList>
    </citation>
    <scope>NUCLEOTIDE SEQUENCE</scope>
    <source>
        <strain evidence="3">Hamamatsu line</strain>
    </source>
</reference>
<dbReference type="EMBL" id="BSYR01000019">
    <property type="protein sequence ID" value="GMI81614.1"/>
    <property type="molecule type" value="Genomic_DNA"/>
</dbReference>
<evidence type="ECO:0000313" key="3">
    <source>
        <dbReference type="EMBL" id="GMI81614.1"/>
    </source>
</evidence>
<dbReference type="Pfam" id="PF05627">
    <property type="entry name" value="AvrRpt-cleavage"/>
    <property type="match status" value="1"/>
</dbReference>
<evidence type="ECO:0000313" key="4">
    <source>
        <dbReference type="Proteomes" id="UP001165190"/>
    </source>
</evidence>
<comment type="caution">
    <text evidence="3">The sequence shown here is derived from an EMBL/GenBank/DDBJ whole genome shotgun (WGS) entry which is preliminary data.</text>
</comment>
<dbReference type="OrthoDB" id="1885368at2759"/>
<organism evidence="3 4">
    <name type="scientific">Hibiscus trionum</name>
    <name type="common">Flower of an hour</name>
    <dbReference type="NCBI Taxonomy" id="183268"/>
    <lineage>
        <taxon>Eukaryota</taxon>
        <taxon>Viridiplantae</taxon>
        <taxon>Streptophyta</taxon>
        <taxon>Embryophyta</taxon>
        <taxon>Tracheophyta</taxon>
        <taxon>Spermatophyta</taxon>
        <taxon>Magnoliopsida</taxon>
        <taxon>eudicotyledons</taxon>
        <taxon>Gunneridae</taxon>
        <taxon>Pentapetalae</taxon>
        <taxon>rosids</taxon>
        <taxon>malvids</taxon>
        <taxon>Malvales</taxon>
        <taxon>Malvaceae</taxon>
        <taxon>Malvoideae</taxon>
        <taxon>Hibiscus</taxon>
    </lineage>
</organism>
<gene>
    <name evidence="3" type="ORF">HRI_001830700</name>
</gene>
<feature type="compositionally biased region" description="Basic and acidic residues" evidence="1">
    <location>
        <begin position="62"/>
        <end position="77"/>
    </location>
</feature>
<feature type="region of interest" description="Disordered" evidence="1">
    <location>
        <begin position="57"/>
        <end position="78"/>
    </location>
</feature>